<organism evidence="2 3">
    <name type="scientific">Knufia fluminis</name>
    <dbReference type="NCBI Taxonomy" id="191047"/>
    <lineage>
        <taxon>Eukaryota</taxon>
        <taxon>Fungi</taxon>
        <taxon>Dikarya</taxon>
        <taxon>Ascomycota</taxon>
        <taxon>Pezizomycotina</taxon>
        <taxon>Eurotiomycetes</taxon>
        <taxon>Chaetothyriomycetidae</taxon>
        <taxon>Chaetothyriales</taxon>
        <taxon>Trichomeriaceae</taxon>
        <taxon>Knufia</taxon>
    </lineage>
</organism>
<keyword evidence="3" id="KW-1185">Reference proteome</keyword>
<dbReference type="EMBL" id="JAKLMC020000045">
    <property type="protein sequence ID" value="KAK5948619.1"/>
    <property type="molecule type" value="Genomic_DNA"/>
</dbReference>
<evidence type="ECO:0000259" key="1">
    <source>
        <dbReference type="PROSITE" id="PS51186"/>
    </source>
</evidence>
<dbReference type="Gene3D" id="3.40.630.30">
    <property type="match status" value="1"/>
</dbReference>
<dbReference type="Proteomes" id="UP001316803">
    <property type="component" value="Unassembled WGS sequence"/>
</dbReference>
<name>A0AAN8I2G0_9EURO</name>
<dbReference type="Pfam" id="PF00583">
    <property type="entry name" value="Acetyltransf_1"/>
    <property type="match status" value="1"/>
</dbReference>
<dbReference type="SUPFAM" id="SSF55729">
    <property type="entry name" value="Acyl-CoA N-acyltransferases (Nat)"/>
    <property type="match status" value="1"/>
</dbReference>
<dbReference type="AlphaFoldDB" id="A0AAN8I2G0"/>
<dbReference type="InterPro" id="IPR016181">
    <property type="entry name" value="Acyl_CoA_acyltransferase"/>
</dbReference>
<reference evidence="2 3" key="1">
    <citation type="submission" date="2022-12" db="EMBL/GenBank/DDBJ databases">
        <title>Genomic features and morphological characterization of a novel Knufia sp. strain isolated from spacecraft assembly facility.</title>
        <authorList>
            <person name="Teixeira M."/>
            <person name="Chander A.M."/>
            <person name="Stajich J.E."/>
            <person name="Venkateswaran K."/>
        </authorList>
    </citation>
    <scope>NUCLEOTIDE SEQUENCE [LARGE SCALE GENOMIC DNA]</scope>
    <source>
        <strain evidence="2 3">FJI-L2-BK-P2</strain>
    </source>
</reference>
<evidence type="ECO:0000313" key="2">
    <source>
        <dbReference type="EMBL" id="KAK5948619.1"/>
    </source>
</evidence>
<proteinExistence type="predicted"/>
<protein>
    <recommendedName>
        <fullName evidence="1">N-acetyltransferase domain-containing protein</fullName>
    </recommendedName>
</protein>
<accession>A0AAN8I2G0</accession>
<dbReference type="PROSITE" id="PS51186">
    <property type="entry name" value="GNAT"/>
    <property type="match status" value="1"/>
</dbReference>
<comment type="caution">
    <text evidence="2">The sequence shown here is derived from an EMBL/GenBank/DDBJ whole genome shotgun (WGS) entry which is preliminary data.</text>
</comment>
<dbReference type="InterPro" id="IPR000182">
    <property type="entry name" value="GNAT_dom"/>
</dbReference>
<dbReference type="GO" id="GO:0016747">
    <property type="term" value="F:acyltransferase activity, transferring groups other than amino-acyl groups"/>
    <property type="evidence" value="ECO:0007669"/>
    <property type="project" value="InterPro"/>
</dbReference>
<sequence length="175" mass="19865">MATFIPPLSYERMLQRWESFLAETTTNSRVIIISLSPVSERHGSGTELMPPFDAAEWPVLAEEPKLEVSGVISLSLPASETGPFRANVQNLFVSRFHRRRGTASALMLELEEQARKNDRWNLILDTTVGTGAEQLYPKLGWERLGVVREYGISPKDGRLLDEVFFWKDIRQPAHP</sequence>
<gene>
    <name evidence="2" type="ORF">OHC33_010378</name>
</gene>
<evidence type="ECO:0000313" key="3">
    <source>
        <dbReference type="Proteomes" id="UP001316803"/>
    </source>
</evidence>
<feature type="domain" description="N-acetyltransferase" evidence="1">
    <location>
        <begin position="19"/>
        <end position="170"/>
    </location>
</feature>
<dbReference type="CDD" id="cd04301">
    <property type="entry name" value="NAT_SF"/>
    <property type="match status" value="1"/>
</dbReference>